<protein>
    <submittedName>
        <fullName evidence="2">Uncharacterized protein</fullName>
    </submittedName>
</protein>
<dbReference type="InterPro" id="IPR012902">
    <property type="entry name" value="N_methyl_site"/>
</dbReference>
<proteinExistence type="predicted"/>
<dbReference type="Pfam" id="PF07963">
    <property type="entry name" value="N_methyl"/>
    <property type="match status" value="1"/>
</dbReference>
<evidence type="ECO:0000313" key="2">
    <source>
        <dbReference type="EMBL" id="VAW76246.1"/>
    </source>
</evidence>
<dbReference type="EMBL" id="UOFN01000056">
    <property type="protein sequence ID" value="VAW76246.1"/>
    <property type="molecule type" value="Genomic_DNA"/>
</dbReference>
<gene>
    <name evidence="2" type="ORF">MNBD_GAMMA15-1602</name>
</gene>
<organism evidence="2">
    <name type="scientific">hydrothermal vent metagenome</name>
    <dbReference type="NCBI Taxonomy" id="652676"/>
    <lineage>
        <taxon>unclassified sequences</taxon>
        <taxon>metagenomes</taxon>
        <taxon>ecological metagenomes</taxon>
    </lineage>
</organism>
<sequence>MIHVPAQHRASGFTLLELIAVIVILSVAVVPITGLFSKASLSILNNQRIQTATQLAQEQAELVLGRRRNQNFAAIIPGIYPEVLAGNYAGFNRTTTITQPVAPAGCPAGALCDLVVVSVDAGGTVLSEITFVLVNY</sequence>
<accession>A0A3B0Z6C4</accession>
<feature type="transmembrane region" description="Helical" evidence="1">
    <location>
        <begin position="12"/>
        <end position="36"/>
    </location>
</feature>
<evidence type="ECO:0000256" key="1">
    <source>
        <dbReference type="SAM" id="Phobius"/>
    </source>
</evidence>
<keyword evidence="1" id="KW-0812">Transmembrane</keyword>
<dbReference type="AlphaFoldDB" id="A0A3B0Z6C4"/>
<dbReference type="NCBIfam" id="TIGR02532">
    <property type="entry name" value="IV_pilin_GFxxxE"/>
    <property type="match status" value="1"/>
</dbReference>
<name>A0A3B0Z6C4_9ZZZZ</name>
<reference evidence="2" key="1">
    <citation type="submission" date="2018-06" db="EMBL/GenBank/DDBJ databases">
        <authorList>
            <person name="Zhirakovskaya E."/>
        </authorList>
    </citation>
    <scope>NUCLEOTIDE SEQUENCE</scope>
</reference>
<keyword evidence="1" id="KW-1133">Transmembrane helix</keyword>
<keyword evidence="1" id="KW-0472">Membrane</keyword>